<dbReference type="OrthoDB" id="9758509at2"/>
<dbReference type="Pfam" id="PF20256">
    <property type="entry name" value="MoCoBD_2"/>
    <property type="match status" value="1"/>
</dbReference>
<dbReference type="InterPro" id="IPR046867">
    <property type="entry name" value="AldOxase/xan_DH_MoCoBD2"/>
</dbReference>
<keyword evidence="4" id="KW-0560">Oxidoreductase</keyword>
<dbReference type="SUPFAM" id="SSF54665">
    <property type="entry name" value="CO dehydrogenase molybdoprotein N-domain-like"/>
    <property type="match status" value="1"/>
</dbReference>
<keyword evidence="9" id="KW-1185">Reference proteome</keyword>
<proteinExistence type="inferred from homology"/>
<accession>A0A2A9E9Q1</accession>
<dbReference type="InterPro" id="IPR008274">
    <property type="entry name" value="AldOxase/xan_DH_MoCoBD1"/>
</dbReference>
<feature type="domain" description="2Fe-2S ferredoxin-type" evidence="7">
    <location>
        <begin position="1"/>
        <end position="74"/>
    </location>
</feature>
<dbReference type="Gene3D" id="3.90.1170.50">
    <property type="entry name" value="Aldehyde oxidase/xanthine dehydrogenase, a/b hammerhead"/>
    <property type="match status" value="1"/>
</dbReference>
<dbReference type="GO" id="GO:0016491">
    <property type="term" value="F:oxidoreductase activity"/>
    <property type="evidence" value="ECO:0007669"/>
    <property type="project" value="UniProtKB-KW"/>
</dbReference>
<evidence type="ECO:0000256" key="4">
    <source>
        <dbReference type="ARBA" id="ARBA00023002"/>
    </source>
</evidence>
<dbReference type="SUPFAM" id="SSF47741">
    <property type="entry name" value="CO dehydrogenase ISP C-domain like"/>
    <property type="match status" value="1"/>
</dbReference>
<dbReference type="SUPFAM" id="SSF54292">
    <property type="entry name" value="2Fe-2S ferredoxin-like"/>
    <property type="match status" value="1"/>
</dbReference>
<dbReference type="Gene3D" id="3.10.20.30">
    <property type="match status" value="1"/>
</dbReference>
<comment type="similarity">
    <text evidence="1">Belongs to the xanthine dehydrogenase family.</text>
</comment>
<feature type="region of interest" description="Disordered" evidence="6">
    <location>
        <begin position="152"/>
        <end position="172"/>
    </location>
</feature>
<evidence type="ECO:0000256" key="2">
    <source>
        <dbReference type="ARBA" id="ARBA00022505"/>
    </source>
</evidence>
<evidence type="ECO:0000313" key="8">
    <source>
        <dbReference type="EMBL" id="PFG34940.1"/>
    </source>
</evidence>
<dbReference type="InterPro" id="IPR036010">
    <property type="entry name" value="2Fe-2S_ferredoxin-like_sf"/>
</dbReference>
<evidence type="ECO:0000259" key="7">
    <source>
        <dbReference type="PROSITE" id="PS51085"/>
    </source>
</evidence>
<dbReference type="GO" id="GO:0005506">
    <property type="term" value="F:iron ion binding"/>
    <property type="evidence" value="ECO:0007669"/>
    <property type="project" value="InterPro"/>
</dbReference>
<dbReference type="PANTHER" id="PTHR11908:SF132">
    <property type="entry name" value="ALDEHYDE OXIDASE 1-RELATED"/>
    <property type="match status" value="1"/>
</dbReference>
<dbReference type="SMART" id="SM01008">
    <property type="entry name" value="Ald_Xan_dh_C"/>
    <property type="match status" value="1"/>
</dbReference>
<dbReference type="Pfam" id="PF01315">
    <property type="entry name" value="Ald_Xan_dh_C"/>
    <property type="match status" value="1"/>
</dbReference>
<dbReference type="GO" id="GO:0051537">
    <property type="term" value="F:2 iron, 2 sulfur cluster binding"/>
    <property type="evidence" value="ECO:0007669"/>
    <property type="project" value="InterPro"/>
</dbReference>
<dbReference type="Pfam" id="PF01799">
    <property type="entry name" value="Fer2_2"/>
    <property type="match status" value="1"/>
</dbReference>
<keyword evidence="5" id="KW-0408">Iron</keyword>
<dbReference type="Pfam" id="PF02738">
    <property type="entry name" value="MoCoBD_1"/>
    <property type="match status" value="1"/>
</dbReference>
<evidence type="ECO:0000256" key="3">
    <source>
        <dbReference type="ARBA" id="ARBA00022723"/>
    </source>
</evidence>
<protein>
    <submittedName>
        <fullName evidence="8">CO/xanthine dehydrogenase Mo-binding subunit/aerobic-type carbon monoxide dehydrogenase small subunit (CoxS/CutS family)</fullName>
    </submittedName>
</protein>
<dbReference type="SUPFAM" id="SSF56003">
    <property type="entry name" value="Molybdenum cofactor-binding domain"/>
    <property type="match status" value="1"/>
</dbReference>
<evidence type="ECO:0000256" key="6">
    <source>
        <dbReference type="SAM" id="MobiDB-lite"/>
    </source>
</evidence>
<keyword evidence="2" id="KW-0500">Molybdenum</keyword>
<sequence length="919" mass="96862">MKLEVNGVMLDAQAAPGQCLRTLLREHEHFEVKKGCDSGDCGACTVLVDGAPVHSCIYPAHRMDGKTVTTVAGLGDEEHPHPVQSAFAAAGGFQCGFCTPGMVVTTSVLTDEQKADLPHALKGNLCRCTGYRAIEDAVNGVRNVEPTCGSATTAGADASTSAPATPTVPIAPIAPTAHTAPAALAAPAAPTGPMGTSVGAPAAMRVVTGREPYTLDLTTTGVLHLAVLGSPYAHARVLSVDTTVAQALPGVRAVLTAADSPDVLFSTGRHENRLDDPDDTRIIDTIVRFQGQRVAAVIADDVATAQRARDLVRVEYEVLPAVFDPEEARAPGAPLIHPDRTPADRVDEAHRNVIVTLHDEMGDTTTALADAHATVSGTWRSQRVSHAALETHAARGWLDATGRLVIRTSTQVPYLVRDELCHVLGLEQDQVRVFTARVGGGFGGKQEILTEDLVALAVLRTGRPVQYEMTREDVFTIATVRHPMAVTVRLGADADGTLTAMTVEMLSDTGAYGNHSRGVMFHSLNESLAVYRCPATRVDAEVVYTNNPPSGAFRGYGLGQVVFAVESAMDELARELGIAPVELRRRNVVGPGEVMVVTDPDEVSDLRHGSYGLDQCLDLTEAALARGAADGPGVPSGPQWSHGSGTALAMIATMPPRGHFADTSVARLADGTIEVCVGTAEFGNGTTTVHQQFAAQVLGVPVSQVRVRQSDTDVVRYDTGAFGSTGSVVAGKAVVLAAERLKAMITEADARRPGTGEPLTELVAHGSHDGTPRSVAYNVQGFRVAVNRDTGEVRILQSVQSADAGVVINPEQLRGQIEGGVGQAIGAALYEEVRLDGAGHVLTRTFREYHVPQIADLPRTEVYFADTVDSIGPLGAKSMSEAPFNPVAAALANAIDDATGVRLTELPMSRERVWRAMAR</sequence>
<keyword evidence="3" id="KW-0479">Metal-binding</keyword>
<dbReference type="InterPro" id="IPR002888">
    <property type="entry name" value="2Fe-2S-bd"/>
</dbReference>
<dbReference type="PROSITE" id="PS00197">
    <property type="entry name" value="2FE2S_FER_1"/>
    <property type="match status" value="1"/>
</dbReference>
<dbReference type="AlphaFoldDB" id="A0A2A9E9Q1"/>
<name>A0A2A9E9Q1_9MICO</name>
<dbReference type="InterPro" id="IPR006058">
    <property type="entry name" value="2Fe2S_fd_BS"/>
</dbReference>
<dbReference type="PROSITE" id="PS51085">
    <property type="entry name" value="2FE2S_FER_2"/>
    <property type="match status" value="1"/>
</dbReference>
<evidence type="ECO:0000256" key="1">
    <source>
        <dbReference type="ARBA" id="ARBA00006849"/>
    </source>
</evidence>
<comment type="caution">
    <text evidence="8">The sequence shown here is derived from an EMBL/GenBank/DDBJ whole genome shotgun (WGS) entry which is preliminary data.</text>
</comment>
<gene>
    <name evidence="8" type="ORF">ATL42_2872</name>
</gene>
<evidence type="ECO:0000256" key="5">
    <source>
        <dbReference type="ARBA" id="ARBA00023004"/>
    </source>
</evidence>
<dbReference type="InterPro" id="IPR016208">
    <property type="entry name" value="Ald_Oxase/xanthine_DH-like"/>
</dbReference>
<dbReference type="EMBL" id="PDJG01000001">
    <property type="protein sequence ID" value="PFG34940.1"/>
    <property type="molecule type" value="Genomic_DNA"/>
</dbReference>
<reference evidence="8 9" key="1">
    <citation type="submission" date="2017-10" db="EMBL/GenBank/DDBJ databases">
        <title>Sequencing the genomes of 1000 actinobacteria strains.</title>
        <authorList>
            <person name="Klenk H.-P."/>
        </authorList>
    </citation>
    <scope>NUCLEOTIDE SEQUENCE [LARGE SCALE GENOMIC DNA]</scope>
    <source>
        <strain evidence="8 9">DSM 18966</strain>
    </source>
</reference>
<dbReference type="Gene3D" id="1.10.150.120">
    <property type="entry name" value="[2Fe-2S]-binding domain"/>
    <property type="match status" value="1"/>
</dbReference>
<dbReference type="Proteomes" id="UP000225548">
    <property type="component" value="Unassembled WGS sequence"/>
</dbReference>
<dbReference type="InterPro" id="IPR037165">
    <property type="entry name" value="AldOxase/xan_DH_Mopterin-bd_sf"/>
</dbReference>
<organism evidence="8 9">
    <name type="scientific">Sanguibacter antarcticus</name>
    <dbReference type="NCBI Taxonomy" id="372484"/>
    <lineage>
        <taxon>Bacteria</taxon>
        <taxon>Bacillati</taxon>
        <taxon>Actinomycetota</taxon>
        <taxon>Actinomycetes</taxon>
        <taxon>Micrococcales</taxon>
        <taxon>Sanguibacteraceae</taxon>
        <taxon>Sanguibacter</taxon>
    </lineage>
</organism>
<dbReference type="Gene3D" id="3.30.365.10">
    <property type="entry name" value="Aldehyde oxidase/xanthine dehydrogenase, molybdopterin binding domain"/>
    <property type="match status" value="4"/>
</dbReference>
<dbReference type="InterPro" id="IPR036884">
    <property type="entry name" value="2Fe-2S-bd_dom_sf"/>
</dbReference>
<dbReference type="InterPro" id="IPR001041">
    <property type="entry name" value="2Fe-2S_ferredoxin-type"/>
</dbReference>
<dbReference type="RefSeq" id="WP_143556777.1">
    <property type="nucleotide sequence ID" value="NZ_PDJG01000001.1"/>
</dbReference>
<dbReference type="InterPro" id="IPR012675">
    <property type="entry name" value="Beta-grasp_dom_sf"/>
</dbReference>
<dbReference type="PANTHER" id="PTHR11908">
    <property type="entry name" value="XANTHINE DEHYDROGENASE"/>
    <property type="match status" value="1"/>
</dbReference>
<dbReference type="Pfam" id="PF00111">
    <property type="entry name" value="Fer2"/>
    <property type="match status" value="1"/>
</dbReference>
<dbReference type="InterPro" id="IPR036856">
    <property type="entry name" value="Ald_Oxase/Xan_DH_a/b_sf"/>
</dbReference>
<dbReference type="InterPro" id="IPR000674">
    <property type="entry name" value="Ald_Oxase/Xan_DH_a/b"/>
</dbReference>
<evidence type="ECO:0000313" key="9">
    <source>
        <dbReference type="Proteomes" id="UP000225548"/>
    </source>
</evidence>